<evidence type="ECO:0000313" key="2">
    <source>
        <dbReference type="Proteomes" id="UP000270094"/>
    </source>
</evidence>
<proteinExistence type="predicted"/>
<name>A0A3P7J238_STRVU</name>
<protein>
    <submittedName>
        <fullName evidence="1">Uncharacterized protein</fullName>
    </submittedName>
</protein>
<evidence type="ECO:0000313" key="1">
    <source>
        <dbReference type="EMBL" id="VDM73729.1"/>
    </source>
</evidence>
<accession>A0A3P7J238</accession>
<dbReference type="AlphaFoldDB" id="A0A3P7J238"/>
<organism evidence="1 2">
    <name type="scientific">Strongylus vulgaris</name>
    <name type="common">Blood worm</name>
    <dbReference type="NCBI Taxonomy" id="40348"/>
    <lineage>
        <taxon>Eukaryota</taxon>
        <taxon>Metazoa</taxon>
        <taxon>Ecdysozoa</taxon>
        <taxon>Nematoda</taxon>
        <taxon>Chromadorea</taxon>
        <taxon>Rhabditida</taxon>
        <taxon>Rhabditina</taxon>
        <taxon>Rhabditomorpha</taxon>
        <taxon>Strongyloidea</taxon>
        <taxon>Strongylidae</taxon>
        <taxon>Strongylus</taxon>
    </lineage>
</organism>
<dbReference type="Proteomes" id="UP000270094">
    <property type="component" value="Unassembled WGS sequence"/>
</dbReference>
<dbReference type="OrthoDB" id="10462827at2759"/>
<reference evidence="1 2" key="1">
    <citation type="submission" date="2018-11" db="EMBL/GenBank/DDBJ databases">
        <authorList>
            <consortium name="Pathogen Informatics"/>
        </authorList>
    </citation>
    <scope>NUCLEOTIDE SEQUENCE [LARGE SCALE GENOMIC DNA]</scope>
</reference>
<gene>
    <name evidence="1" type="ORF">SVUK_LOCUS8727</name>
</gene>
<dbReference type="EMBL" id="UYYB01032152">
    <property type="protein sequence ID" value="VDM73729.1"/>
    <property type="molecule type" value="Genomic_DNA"/>
</dbReference>
<sequence>MKCLCLASVDLVTPSEIFPEFVSRLSRSPTPRFLPFSKERRRDHVRKRCSLLLLRFS</sequence>
<keyword evidence="2" id="KW-1185">Reference proteome</keyword>